<dbReference type="InterPro" id="IPR029044">
    <property type="entry name" value="Nucleotide-diphossugar_trans"/>
</dbReference>
<reference evidence="2 3" key="1">
    <citation type="submission" date="2016-11" db="EMBL/GenBank/DDBJ databases">
        <authorList>
            <person name="Jaros S."/>
            <person name="Januszkiewicz K."/>
            <person name="Wedrychowicz H."/>
        </authorList>
    </citation>
    <scope>NUCLEOTIDE SEQUENCE [LARGE SCALE GENOMIC DNA]</scope>
    <source>
        <strain evidence="2 3">DSM 10502</strain>
    </source>
</reference>
<sequence length="276" mass="31498">MHPKISIITVTLNSEKTLEQTISSVVNQTYDNIEYIIIDGGSTDGTLDIIHKYEKNIAYLISEPDHGIYEAFNKGVRAATGDYIEIIGSDDCLCNYDIIRQVAECLDGNIDILSCCQWAVEENTGYQRLLTNYSARNKRTYVGGMIPHGSMFVKKEVLEKYPFDESYKISADYKFFLSAYYDSNILIKYSDIAVLFFSANGISSNIAVCEEDKRIVKELRLPDSFAKDNRSVWKKNVRAILGEMGIYSIIKKIKDRLVLERHQCNNRICRWCGRGV</sequence>
<dbReference type="STRING" id="1123243.SAMN02745190_01550"/>
<dbReference type="InterPro" id="IPR001173">
    <property type="entry name" value="Glyco_trans_2-like"/>
</dbReference>
<dbReference type="Pfam" id="PF00535">
    <property type="entry name" value="Glycos_transf_2"/>
    <property type="match status" value="1"/>
</dbReference>
<keyword evidence="2" id="KW-0808">Transferase</keyword>
<evidence type="ECO:0000313" key="2">
    <source>
        <dbReference type="EMBL" id="SHE95105.1"/>
    </source>
</evidence>
<dbReference type="PANTHER" id="PTHR22916:SF67">
    <property type="entry name" value="COLANIC ACID BIOSYNTHESIS GLYCOSYL TRANSFERASE WCAE-RELATED"/>
    <property type="match status" value="1"/>
</dbReference>
<evidence type="ECO:0000313" key="3">
    <source>
        <dbReference type="Proteomes" id="UP000184404"/>
    </source>
</evidence>
<dbReference type="PANTHER" id="PTHR22916">
    <property type="entry name" value="GLYCOSYLTRANSFERASE"/>
    <property type="match status" value="1"/>
</dbReference>
<keyword evidence="3" id="KW-1185">Reference proteome</keyword>
<dbReference type="OrthoDB" id="396512at2"/>
<feature type="domain" description="Glycosyltransferase 2-like" evidence="1">
    <location>
        <begin position="6"/>
        <end position="160"/>
    </location>
</feature>
<dbReference type="Gene3D" id="3.90.550.10">
    <property type="entry name" value="Spore Coat Polysaccharide Biosynthesis Protein SpsA, Chain A"/>
    <property type="match status" value="1"/>
</dbReference>
<proteinExistence type="predicted"/>
<dbReference type="Proteomes" id="UP000184404">
    <property type="component" value="Unassembled WGS sequence"/>
</dbReference>
<dbReference type="GO" id="GO:0016740">
    <property type="term" value="F:transferase activity"/>
    <property type="evidence" value="ECO:0007669"/>
    <property type="project" value="UniProtKB-KW"/>
</dbReference>
<dbReference type="CDD" id="cd06433">
    <property type="entry name" value="GT_2_WfgS_like"/>
    <property type="match status" value="1"/>
</dbReference>
<dbReference type="EMBL" id="FQUG01000005">
    <property type="protein sequence ID" value="SHE95105.1"/>
    <property type="molecule type" value="Genomic_DNA"/>
</dbReference>
<protein>
    <submittedName>
        <fullName evidence="2">Glycosyl transferase family 2</fullName>
    </submittedName>
</protein>
<dbReference type="RefSeq" id="WP_072935642.1">
    <property type="nucleotide sequence ID" value="NZ_FQUG01000005.1"/>
</dbReference>
<name>A0A1M4XNS3_9FIRM</name>
<evidence type="ECO:0000259" key="1">
    <source>
        <dbReference type="Pfam" id="PF00535"/>
    </source>
</evidence>
<dbReference type="AlphaFoldDB" id="A0A1M4XNS3"/>
<accession>A0A1M4XNS3</accession>
<organism evidence="2 3">
    <name type="scientific">Schwartzia succinivorans DSM 10502</name>
    <dbReference type="NCBI Taxonomy" id="1123243"/>
    <lineage>
        <taxon>Bacteria</taxon>
        <taxon>Bacillati</taxon>
        <taxon>Bacillota</taxon>
        <taxon>Negativicutes</taxon>
        <taxon>Selenomonadales</taxon>
        <taxon>Selenomonadaceae</taxon>
        <taxon>Schwartzia</taxon>
    </lineage>
</organism>
<gene>
    <name evidence="2" type="ORF">SAMN02745190_01550</name>
</gene>
<dbReference type="SUPFAM" id="SSF53448">
    <property type="entry name" value="Nucleotide-diphospho-sugar transferases"/>
    <property type="match status" value="1"/>
</dbReference>